<dbReference type="EMBL" id="FRBG01000027">
    <property type="protein sequence ID" value="SHL37089.1"/>
    <property type="molecule type" value="Genomic_DNA"/>
</dbReference>
<sequence>MLYLIFIFGILIGSFLNVCIYRIPKGKSIIYPSSSCTICNNKLKFFDLIPIISYIFLKGKCRYCENKISIKYPLIELTNGIIYLILFLKFGLSILTIKYFIISSILIVITFIDYEYTIIPDELIIFGFISVFIIYLLDNFSIGFINSFIGLLVGGGLFLTIALITKGAMGGGDVKLMGLLGFAIGPLNILLNAFLSFMIGAIICIVLLSLGIKNKKDYIPFGPFIAVAWFITIYFGNGIISWYVKYIQQSLL</sequence>
<feature type="transmembrane region" description="Helical" evidence="7">
    <location>
        <begin position="6"/>
        <end position="23"/>
    </location>
</feature>
<keyword evidence="10" id="KW-0378">Hydrolase</keyword>
<keyword evidence="4 7" id="KW-0812">Transmembrane</keyword>
<evidence type="ECO:0000313" key="11">
    <source>
        <dbReference type="EMBL" id="SHL37089.1"/>
    </source>
</evidence>
<dbReference type="PATRIC" id="fig|1121328.3.peg.1883"/>
<gene>
    <name evidence="10" type="ORF">JWYL7_1871</name>
    <name evidence="11" type="ORF">SAMN05661008_01948</name>
</gene>
<feature type="transmembrane region" description="Helical" evidence="7">
    <location>
        <begin position="81"/>
        <end position="112"/>
    </location>
</feature>
<dbReference type="InterPro" id="IPR050882">
    <property type="entry name" value="Prepilin_peptidase/N-MTase"/>
</dbReference>
<evidence type="ECO:0000256" key="5">
    <source>
        <dbReference type="ARBA" id="ARBA00022989"/>
    </source>
</evidence>
<evidence type="ECO:0000256" key="2">
    <source>
        <dbReference type="ARBA" id="ARBA00005801"/>
    </source>
</evidence>
<comment type="similarity">
    <text evidence="2">Belongs to the peptidase A24 family.</text>
</comment>
<evidence type="ECO:0000259" key="9">
    <source>
        <dbReference type="Pfam" id="PF06750"/>
    </source>
</evidence>
<feature type="transmembrane region" description="Helical" evidence="7">
    <location>
        <begin position="189"/>
        <end position="212"/>
    </location>
</feature>
<feature type="transmembrane region" description="Helical" evidence="7">
    <location>
        <begin position="224"/>
        <end position="244"/>
    </location>
</feature>
<dbReference type="Proteomes" id="UP000092605">
    <property type="component" value="Unassembled WGS sequence"/>
</dbReference>
<dbReference type="GO" id="GO:0005886">
    <property type="term" value="C:plasma membrane"/>
    <property type="evidence" value="ECO:0007669"/>
    <property type="project" value="UniProtKB-SubCell"/>
</dbReference>
<feature type="transmembrane region" description="Helical" evidence="7">
    <location>
        <begin position="118"/>
        <end position="137"/>
    </location>
</feature>
<accession>A0A150FT59</accession>
<feature type="domain" description="Prepilin type IV endopeptidase peptidase" evidence="8">
    <location>
        <begin position="101"/>
        <end position="205"/>
    </location>
</feature>
<evidence type="ECO:0000256" key="7">
    <source>
        <dbReference type="SAM" id="Phobius"/>
    </source>
</evidence>
<evidence type="ECO:0000313" key="13">
    <source>
        <dbReference type="Proteomes" id="UP000323392"/>
    </source>
</evidence>
<dbReference type="PANTHER" id="PTHR30487:SF0">
    <property type="entry name" value="PREPILIN LEADER PEPTIDASE_N-METHYLTRANSFERASE-RELATED"/>
    <property type="match status" value="1"/>
</dbReference>
<dbReference type="RefSeq" id="WP_066072235.1">
    <property type="nucleotide sequence ID" value="NZ_FRBG01000027.1"/>
</dbReference>
<dbReference type="Proteomes" id="UP000323392">
    <property type="component" value="Unassembled WGS sequence"/>
</dbReference>
<dbReference type="GO" id="GO:0006465">
    <property type="term" value="P:signal peptide processing"/>
    <property type="evidence" value="ECO:0007669"/>
    <property type="project" value="TreeGrafter"/>
</dbReference>
<evidence type="ECO:0000256" key="4">
    <source>
        <dbReference type="ARBA" id="ARBA00022692"/>
    </source>
</evidence>
<dbReference type="AlphaFoldDB" id="A0A150FT59"/>
<dbReference type="Gene3D" id="1.20.120.1220">
    <property type="match status" value="1"/>
</dbReference>
<keyword evidence="3" id="KW-1003">Cell membrane</keyword>
<comment type="caution">
    <text evidence="10">The sequence shown here is derived from an EMBL/GenBank/DDBJ whole genome shotgun (WGS) entry which is preliminary data.</text>
</comment>
<evidence type="ECO:0000256" key="6">
    <source>
        <dbReference type="ARBA" id="ARBA00023136"/>
    </source>
</evidence>
<dbReference type="OrthoDB" id="9789291at2"/>
<dbReference type="EC" id="3.4.23.43" evidence="10"/>
<reference evidence="11 13" key="2">
    <citation type="submission" date="2016-11" db="EMBL/GenBank/DDBJ databases">
        <authorList>
            <person name="Varghese N."/>
            <person name="Submissions S."/>
        </authorList>
    </citation>
    <scope>NUCLEOTIDE SEQUENCE [LARGE SCALE GENOMIC DNA]</scope>
    <source>
        <strain evidence="11 13">DSM 7308</strain>
    </source>
</reference>
<keyword evidence="6 7" id="KW-0472">Membrane</keyword>
<evidence type="ECO:0000313" key="12">
    <source>
        <dbReference type="Proteomes" id="UP000092605"/>
    </source>
</evidence>
<proteinExistence type="inferred from homology"/>
<reference evidence="10 12" key="1">
    <citation type="submission" date="2016-02" db="EMBL/GenBank/DDBJ databases">
        <title>Draft genome sequence for Clostridium paradoxum JW-YL-7.</title>
        <authorList>
            <person name="Utturkar S.M."/>
            <person name="Lancaster A."/>
            <person name="Poole F.L."/>
            <person name="Adams M.W."/>
            <person name="Brown S.D."/>
        </authorList>
    </citation>
    <scope>NUCLEOTIDE SEQUENCE [LARGE SCALE GENOMIC DNA]</scope>
    <source>
        <strain evidence="10 12">JW-YL-7</strain>
    </source>
</reference>
<dbReference type="Pfam" id="PF06750">
    <property type="entry name" value="A24_N_bact"/>
    <property type="match status" value="1"/>
</dbReference>
<dbReference type="Pfam" id="PF01478">
    <property type="entry name" value="Peptidase_A24"/>
    <property type="match status" value="1"/>
</dbReference>
<dbReference type="InterPro" id="IPR000045">
    <property type="entry name" value="Prepilin_IV_endopep_pep"/>
</dbReference>
<dbReference type="InterPro" id="IPR010627">
    <property type="entry name" value="Prepilin_pept_A24_N"/>
</dbReference>
<evidence type="ECO:0000259" key="8">
    <source>
        <dbReference type="Pfam" id="PF01478"/>
    </source>
</evidence>
<dbReference type="STRING" id="1121328.JWYL7_1871"/>
<protein>
    <submittedName>
        <fullName evidence="10 11">Prepilin peptidase</fullName>
        <ecNumber evidence="10">3.4.23.43</ecNumber>
    </submittedName>
</protein>
<feature type="transmembrane region" description="Helical" evidence="7">
    <location>
        <begin position="149"/>
        <end position="169"/>
    </location>
</feature>
<dbReference type="GO" id="GO:0004190">
    <property type="term" value="F:aspartic-type endopeptidase activity"/>
    <property type="evidence" value="ECO:0007669"/>
    <property type="project" value="UniProtKB-EC"/>
</dbReference>
<keyword evidence="13" id="KW-1185">Reference proteome</keyword>
<dbReference type="EMBL" id="LSFY01000001">
    <property type="protein sequence ID" value="KXZ40794.1"/>
    <property type="molecule type" value="Genomic_DNA"/>
</dbReference>
<evidence type="ECO:0000256" key="3">
    <source>
        <dbReference type="ARBA" id="ARBA00022475"/>
    </source>
</evidence>
<keyword evidence="5 7" id="KW-1133">Transmembrane helix</keyword>
<feature type="domain" description="Prepilin peptidase A24 N-terminal" evidence="9">
    <location>
        <begin position="7"/>
        <end position="90"/>
    </location>
</feature>
<organism evidence="10 12">
    <name type="scientific">Alkalithermobacter thermoalcaliphilus JW-YL-7 = DSM 7308</name>
    <dbReference type="NCBI Taxonomy" id="1121328"/>
    <lineage>
        <taxon>Bacteria</taxon>
        <taxon>Bacillati</taxon>
        <taxon>Bacillota</taxon>
        <taxon>Clostridia</taxon>
        <taxon>Peptostreptococcales</taxon>
        <taxon>Tepidibacteraceae</taxon>
        <taxon>Alkalithermobacter</taxon>
    </lineage>
</organism>
<dbReference type="PANTHER" id="PTHR30487">
    <property type="entry name" value="TYPE 4 PREPILIN-LIKE PROTEINS LEADER PEPTIDE-PROCESSING ENZYME"/>
    <property type="match status" value="1"/>
</dbReference>
<evidence type="ECO:0000256" key="1">
    <source>
        <dbReference type="ARBA" id="ARBA00004651"/>
    </source>
</evidence>
<name>A0A150FT59_CLOPD</name>
<comment type="subcellular location">
    <subcellularLocation>
        <location evidence="1">Cell membrane</location>
        <topology evidence="1">Multi-pass membrane protein</topology>
    </subcellularLocation>
</comment>
<evidence type="ECO:0000313" key="10">
    <source>
        <dbReference type="EMBL" id="KXZ40794.1"/>
    </source>
</evidence>